<evidence type="ECO:0000256" key="2">
    <source>
        <dbReference type="ARBA" id="ARBA00023098"/>
    </source>
</evidence>
<organism evidence="5 6">
    <name type="scientific">Chilo suppressalis</name>
    <name type="common">Asiatic rice borer moth</name>
    <dbReference type="NCBI Taxonomy" id="168631"/>
    <lineage>
        <taxon>Eukaryota</taxon>
        <taxon>Metazoa</taxon>
        <taxon>Ecdysozoa</taxon>
        <taxon>Arthropoda</taxon>
        <taxon>Hexapoda</taxon>
        <taxon>Insecta</taxon>
        <taxon>Pterygota</taxon>
        <taxon>Neoptera</taxon>
        <taxon>Endopterygota</taxon>
        <taxon>Lepidoptera</taxon>
        <taxon>Glossata</taxon>
        <taxon>Ditrysia</taxon>
        <taxon>Pyraloidea</taxon>
        <taxon>Crambidae</taxon>
        <taxon>Crambinae</taxon>
        <taxon>Chilo</taxon>
    </lineage>
</organism>
<feature type="domain" description="AB hydrolase-1" evidence="4">
    <location>
        <begin position="149"/>
        <end position="278"/>
    </location>
</feature>
<proteinExistence type="predicted"/>
<evidence type="ECO:0000313" key="5">
    <source>
        <dbReference type="EMBL" id="CAH0401476.1"/>
    </source>
</evidence>
<evidence type="ECO:0000256" key="1">
    <source>
        <dbReference type="ARBA" id="ARBA00022963"/>
    </source>
</evidence>
<evidence type="ECO:0000259" key="4">
    <source>
        <dbReference type="Pfam" id="PF00561"/>
    </source>
</evidence>
<dbReference type="Proteomes" id="UP001153292">
    <property type="component" value="Chromosome 19"/>
</dbReference>
<sequence length="471" mass="52372">MVYNTRLFVLVVAIVSCHAGLTDYLFPNLSGTVRGFTDVLANQPVVQFATRTSTNVISLIVGGLTGGPLSTGRSLNSNGLLPTLFGDRNVVDSSDRIRAEYDAGALNEDTRLDCPSLINKYGYMVERHTAVTEDGYVLTLFRIPGNGSVVFLMHGLLGSADDYVIAGPKSGLAYHLAREGYDVWFGNARGNKYSRRHSKIQSSNPNFWDFSWHEIGVYDLPAMIDYVLQATGQDSVKYIGHSQGTTSFFVMASERPDYNRKIALMVALSPVAFMSHVKSPVVRLLSPTNGLLHGLANLIGLHEFLPDNVLIRGLKQLMCGIGPTSEILCSNLLFLVAGAGYEQLNVTNLPVIYSHFPSGASSKQFVHYAQSYVSGEFRRYDHGASENLRRYGTAKPPDYPLRDISCPVSLVYSDEDWLSHPIDVDRLYNELGNVIDIYNVPFHPFNHLDFILAKDFNTLIYERLRKLLTYF</sequence>
<dbReference type="PROSITE" id="PS51257">
    <property type="entry name" value="PROKAR_LIPOPROTEIN"/>
    <property type="match status" value="1"/>
</dbReference>
<gene>
    <name evidence="5" type="ORF">CHILSU_LOCUS4702</name>
</gene>
<dbReference type="Pfam" id="PF00561">
    <property type="entry name" value="Abhydrolase_1"/>
    <property type="match status" value="1"/>
</dbReference>
<evidence type="ECO:0000256" key="3">
    <source>
        <dbReference type="SAM" id="SignalP"/>
    </source>
</evidence>
<name>A0ABN8B6I6_CHISP</name>
<dbReference type="PANTHER" id="PTHR11005">
    <property type="entry name" value="LYSOSOMAL ACID LIPASE-RELATED"/>
    <property type="match status" value="1"/>
</dbReference>
<dbReference type="InterPro" id="IPR000073">
    <property type="entry name" value="AB_hydrolase_1"/>
</dbReference>
<keyword evidence="3" id="KW-0732">Signal</keyword>
<dbReference type="SUPFAM" id="SSF53474">
    <property type="entry name" value="alpha/beta-Hydrolases"/>
    <property type="match status" value="1"/>
</dbReference>
<keyword evidence="6" id="KW-1185">Reference proteome</keyword>
<keyword evidence="1" id="KW-0442">Lipid degradation</keyword>
<feature type="signal peptide" evidence="3">
    <location>
        <begin position="1"/>
        <end position="19"/>
    </location>
</feature>
<dbReference type="EMBL" id="OU963912">
    <property type="protein sequence ID" value="CAH0401476.1"/>
    <property type="molecule type" value="Genomic_DNA"/>
</dbReference>
<accession>A0ABN8B6I6</accession>
<reference evidence="5" key="1">
    <citation type="submission" date="2021-12" db="EMBL/GenBank/DDBJ databases">
        <authorList>
            <person name="King R."/>
        </authorList>
    </citation>
    <scope>NUCLEOTIDE SEQUENCE</scope>
</reference>
<dbReference type="InterPro" id="IPR029058">
    <property type="entry name" value="AB_hydrolase_fold"/>
</dbReference>
<keyword evidence="2" id="KW-0443">Lipid metabolism</keyword>
<dbReference type="Gene3D" id="3.40.50.1820">
    <property type="entry name" value="alpha/beta hydrolase"/>
    <property type="match status" value="1"/>
</dbReference>
<feature type="chain" id="PRO_5047322490" description="AB hydrolase-1 domain-containing protein" evidence="3">
    <location>
        <begin position="20"/>
        <end position="471"/>
    </location>
</feature>
<evidence type="ECO:0000313" key="6">
    <source>
        <dbReference type="Proteomes" id="UP001153292"/>
    </source>
</evidence>
<protein>
    <recommendedName>
        <fullName evidence="4">AB hydrolase-1 domain-containing protein</fullName>
    </recommendedName>
</protein>